<comment type="caution">
    <text evidence="1">The sequence shown here is derived from an EMBL/GenBank/DDBJ whole genome shotgun (WGS) entry which is preliminary data.</text>
</comment>
<dbReference type="AlphaFoldDB" id="A0A5B7DZ44"/>
<reference evidence="1 2" key="1">
    <citation type="submission" date="2019-05" db="EMBL/GenBank/DDBJ databases">
        <title>Another draft genome of Portunus trituberculatus and its Hox gene families provides insights of decapod evolution.</title>
        <authorList>
            <person name="Jeong J.-H."/>
            <person name="Song I."/>
            <person name="Kim S."/>
            <person name="Choi T."/>
            <person name="Kim D."/>
            <person name="Ryu S."/>
            <person name="Kim W."/>
        </authorList>
    </citation>
    <scope>NUCLEOTIDE SEQUENCE [LARGE SCALE GENOMIC DNA]</scope>
    <source>
        <tissue evidence="1">Muscle</tissue>
    </source>
</reference>
<sequence>MCGEATLTFLSSLKADNVQMVRVWNEEQRQSDKISILLTGETLLKIPLLISVFFEISRAVIPKGHQRDSTHSLYKKKCKP</sequence>
<evidence type="ECO:0000313" key="1">
    <source>
        <dbReference type="EMBL" id="MPC25994.1"/>
    </source>
</evidence>
<keyword evidence="2" id="KW-1185">Reference proteome</keyword>
<gene>
    <name evidence="1" type="ORF">E2C01_019121</name>
</gene>
<dbReference type="Proteomes" id="UP000324222">
    <property type="component" value="Unassembled WGS sequence"/>
</dbReference>
<proteinExistence type="predicted"/>
<organism evidence="1 2">
    <name type="scientific">Portunus trituberculatus</name>
    <name type="common">Swimming crab</name>
    <name type="synonym">Neptunus trituberculatus</name>
    <dbReference type="NCBI Taxonomy" id="210409"/>
    <lineage>
        <taxon>Eukaryota</taxon>
        <taxon>Metazoa</taxon>
        <taxon>Ecdysozoa</taxon>
        <taxon>Arthropoda</taxon>
        <taxon>Crustacea</taxon>
        <taxon>Multicrustacea</taxon>
        <taxon>Malacostraca</taxon>
        <taxon>Eumalacostraca</taxon>
        <taxon>Eucarida</taxon>
        <taxon>Decapoda</taxon>
        <taxon>Pleocyemata</taxon>
        <taxon>Brachyura</taxon>
        <taxon>Eubrachyura</taxon>
        <taxon>Portunoidea</taxon>
        <taxon>Portunidae</taxon>
        <taxon>Portuninae</taxon>
        <taxon>Portunus</taxon>
    </lineage>
</organism>
<accession>A0A5B7DZ44</accession>
<evidence type="ECO:0000313" key="2">
    <source>
        <dbReference type="Proteomes" id="UP000324222"/>
    </source>
</evidence>
<dbReference type="EMBL" id="VSRR010001540">
    <property type="protein sequence ID" value="MPC25994.1"/>
    <property type="molecule type" value="Genomic_DNA"/>
</dbReference>
<name>A0A5B7DZ44_PORTR</name>
<protein>
    <submittedName>
        <fullName evidence="1">Uncharacterized protein</fullName>
    </submittedName>
</protein>